<dbReference type="SUPFAM" id="SSF51735">
    <property type="entry name" value="NAD(P)-binding Rossmann-fold domains"/>
    <property type="match status" value="1"/>
</dbReference>
<dbReference type="AlphaFoldDB" id="A0A834DUJ7"/>
<dbReference type="PANTHER" id="PTHR43115:SF4">
    <property type="entry name" value="DEHYDROGENASE_REDUCTASE SDR FAMILY MEMBER 11"/>
    <property type="match status" value="1"/>
</dbReference>
<dbReference type="PANTHER" id="PTHR43115">
    <property type="entry name" value="DEHYDROGENASE/REDUCTASE SDR FAMILY MEMBER 11"/>
    <property type="match status" value="1"/>
</dbReference>
<evidence type="ECO:0000256" key="2">
    <source>
        <dbReference type="ARBA" id="ARBA00023002"/>
    </source>
</evidence>
<evidence type="ECO:0000256" key="3">
    <source>
        <dbReference type="RuleBase" id="RU000363"/>
    </source>
</evidence>
<sequence length="251" mass="27215">MFSAVRSQHKGVDICINNAGLARPDTLLSGSTSGWKDMFNVNVLALSICTREAYQSMQERKVDDGHIININSMSGHRVVPQSVTHFYTATKYAVTALTEGLRQELREAQTHIRATCISPGVVETQFAFRLHDKDPEKAAATYEHMKVGPASGLGAATLSEGRRTGTLAFRPHPLLWPVALPGGLGWDVGAGENLSGGRELAPILSSSQLPFPRCSQCLKPEDVAEAVLYVLSTPPHVQIGDIQMRPTEQVT</sequence>
<comment type="similarity">
    <text evidence="1 3">Belongs to the short-chain dehydrogenases/reductases (SDR) family.</text>
</comment>
<name>A0A834DUJ7_9CHIR</name>
<dbReference type="PROSITE" id="PS00061">
    <property type="entry name" value="ADH_SHORT"/>
    <property type="match status" value="1"/>
</dbReference>
<dbReference type="GO" id="GO:0016491">
    <property type="term" value="F:oxidoreductase activity"/>
    <property type="evidence" value="ECO:0007669"/>
    <property type="project" value="UniProtKB-KW"/>
</dbReference>
<evidence type="ECO:0000313" key="4">
    <source>
        <dbReference type="EMBL" id="KAF6093281.1"/>
    </source>
</evidence>
<dbReference type="EMBL" id="JABVXQ010000008">
    <property type="protein sequence ID" value="KAF6093281.1"/>
    <property type="molecule type" value="Genomic_DNA"/>
</dbReference>
<dbReference type="InterPro" id="IPR002347">
    <property type="entry name" value="SDR_fam"/>
</dbReference>
<protein>
    <submittedName>
        <fullName evidence="4">Dehydrogenase/reductase 11</fullName>
    </submittedName>
</protein>
<dbReference type="Pfam" id="PF00106">
    <property type="entry name" value="adh_short"/>
    <property type="match status" value="1"/>
</dbReference>
<accession>A0A834DUJ7</accession>
<dbReference type="PRINTS" id="PR00081">
    <property type="entry name" value="GDHRDH"/>
</dbReference>
<dbReference type="Gene3D" id="3.40.50.720">
    <property type="entry name" value="NAD(P)-binding Rossmann-like Domain"/>
    <property type="match status" value="1"/>
</dbReference>
<comment type="caution">
    <text evidence="4">The sequence shown here is derived from an EMBL/GenBank/DDBJ whole genome shotgun (WGS) entry which is preliminary data.</text>
</comment>
<dbReference type="InterPro" id="IPR036291">
    <property type="entry name" value="NAD(P)-bd_dom_sf"/>
</dbReference>
<evidence type="ECO:0000313" key="5">
    <source>
        <dbReference type="Proteomes" id="UP000664940"/>
    </source>
</evidence>
<keyword evidence="2" id="KW-0560">Oxidoreductase</keyword>
<reference evidence="4 5" key="1">
    <citation type="journal article" date="2020" name="Nature">
        <title>Six reference-quality genomes reveal evolution of bat adaptations.</title>
        <authorList>
            <person name="Jebb D."/>
            <person name="Huang Z."/>
            <person name="Pippel M."/>
            <person name="Hughes G.M."/>
            <person name="Lavrichenko K."/>
            <person name="Devanna P."/>
            <person name="Winkler S."/>
            <person name="Jermiin L.S."/>
            <person name="Skirmuntt E.C."/>
            <person name="Katzourakis A."/>
            <person name="Burkitt-Gray L."/>
            <person name="Ray D.A."/>
            <person name="Sullivan K.A.M."/>
            <person name="Roscito J.G."/>
            <person name="Kirilenko B.M."/>
            <person name="Davalos L.M."/>
            <person name="Corthals A.P."/>
            <person name="Power M.L."/>
            <person name="Jones G."/>
            <person name="Ransome R.D."/>
            <person name="Dechmann D.K.N."/>
            <person name="Locatelli A.G."/>
            <person name="Puechmaille S.J."/>
            <person name="Fedrigo O."/>
            <person name="Jarvis E.D."/>
            <person name="Hiller M."/>
            <person name="Vernes S.C."/>
            <person name="Myers E.W."/>
            <person name="Teeling E.C."/>
        </authorList>
    </citation>
    <scope>NUCLEOTIDE SEQUENCE [LARGE SCALE GENOMIC DNA]</scope>
    <source>
        <strain evidence="4">Bat1K_MPI-CBG_1</strain>
    </source>
</reference>
<gene>
    <name evidence="4" type="ORF">HJG60_003816</name>
</gene>
<dbReference type="PRINTS" id="PR00080">
    <property type="entry name" value="SDRFAMILY"/>
</dbReference>
<evidence type="ECO:0000256" key="1">
    <source>
        <dbReference type="ARBA" id="ARBA00006484"/>
    </source>
</evidence>
<dbReference type="Proteomes" id="UP000664940">
    <property type="component" value="Unassembled WGS sequence"/>
</dbReference>
<organism evidence="4 5">
    <name type="scientific">Phyllostomus discolor</name>
    <name type="common">pale spear-nosed bat</name>
    <dbReference type="NCBI Taxonomy" id="89673"/>
    <lineage>
        <taxon>Eukaryota</taxon>
        <taxon>Metazoa</taxon>
        <taxon>Chordata</taxon>
        <taxon>Craniata</taxon>
        <taxon>Vertebrata</taxon>
        <taxon>Euteleostomi</taxon>
        <taxon>Mammalia</taxon>
        <taxon>Eutheria</taxon>
        <taxon>Laurasiatheria</taxon>
        <taxon>Chiroptera</taxon>
        <taxon>Yangochiroptera</taxon>
        <taxon>Phyllostomidae</taxon>
        <taxon>Phyllostominae</taxon>
        <taxon>Phyllostomus</taxon>
    </lineage>
</organism>
<dbReference type="InterPro" id="IPR020904">
    <property type="entry name" value="Sc_DH/Rdtase_CS"/>
</dbReference>
<proteinExistence type="inferred from homology"/>